<evidence type="ECO:0000313" key="9">
    <source>
        <dbReference type="Proteomes" id="UP001589733"/>
    </source>
</evidence>
<dbReference type="SUPFAM" id="SSF55781">
    <property type="entry name" value="GAF domain-like"/>
    <property type="match status" value="1"/>
</dbReference>
<dbReference type="InterPro" id="IPR050351">
    <property type="entry name" value="BphY/WalK/GraS-like"/>
</dbReference>
<evidence type="ECO:0000256" key="5">
    <source>
        <dbReference type="ARBA" id="ARBA00022777"/>
    </source>
</evidence>
<dbReference type="Gene3D" id="1.10.287.130">
    <property type="match status" value="1"/>
</dbReference>
<protein>
    <recommendedName>
        <fullName evidence="2">histidine kinase</fullName>
        <ecNumber evidence="2">2.7.13.3</ecNumber>
    </recommendedName>
</protein>
<sequence>MLNTDLSPHAPKREMFFRVRDFDWSSRPLGAQDGWPRSLRTVTEMLLAHPFAMIVLWGPDLIQIYNDAYRVIMGRKHPAGLGEPTRDCWSEVWAFNAPIYQRVMESGESFEFSDQPFTIHRCGDVEQAFFTLSYSPVRDDDGGVGGVLVTVIETTARVHAERAAREHQAEVESRNQALEAFVNLTRDLTLSANPYALIRQAQDIVLSLLPEGFVLYYELEGAVWRLKSQVGDLRNPSLQATIDQGLPYKTAQNLVRPWLTRTSHYQNDYDKTTDQLQAEQVAHVHATATLPLLVRGEPRGVFAAVMFNEHRWTGTDKAVLDTVVRSLGLALEGAQSLVQLTEERRKLEAVNEELEAFSYSVSHDLRTPVRHILGFNALLRRALNGQLNEQAERYLSVIEQAARRMNTLIDALLELSHTARLPLQDGVVDLGDLAQAIVTELEADALNRQVEWQLAPLPLVVGDSNTLRQVLVNLLSNALKYTRTRDVAQIRVWAEERPEEWEVFVGDNGVGFDPRYADKLFGVFQRLHRQDEFEGTGVGLANVRRIVTRHGGQVKATGQPDQGATFSLTLPKQPRLGG</sequence>
<dbReference type="Gene3D" id="3.30.450.20">
    <property type="entry name" value="PAS domain"/>
    <property type="match status" value="1"/>
</dbReference>
<dbReference type="Pfam" id="PF00512">
    <property type="entry name" value="HisKA"/>
    <property type="match status" value="1"/>
</dbReference>
<dbReference type="InterPro" id="IPR035965">
    <property type="entry name" value="PAS-like_dom_sf"/>
</dbReference>
<comment type="catalytic activity">
    <reaction evidence="1">
        <text>ATP + protein L-histidine = ADP + protein N-phospho-L-histidine.</text>
        <dbReference type="EC" id="2.7.13.3"/>
    </reaction>
</comment>
<dbReference type="Proteomes" id="UP001589733">
    <property type="component" value="Unassembled WGS sequence"/>
</dbReference>
<accession>A0ABV6B6L1</accession>
<keyword evidence="8" id="KW-0547">Nucleotide-binding</keyword>
<dbReference type="RefSeq" id="WP_380017323.1">
    <property type="nucleotide sequence ID" value="NZ_JBHLYR010000091.1"/>
</dbReference>
<keyword evidence="3" id="KW-0597">Phosphoprotein</keyword>
<evidence type="ECO:0000256" key="3">
    <source>
        <dbReference type="ARBA" id="ARBA00022553"/>
    </source>
</evidence>
<evidence type="ECO:0000256" key="6">
    <source>
        <dbReference type="SAM" id="MobiDB-lite"/>
    </source>
</evidence>
<evidence type="ECO:0000313" key="8">
    <source>
        <dbReference type="EMBL" id="MFB9995412.1"/>
    </source>
</evidence>
<feature type="region of interest" description="Disordered" evidence="6">
    <location>
        <begin position="552"/>
        <end position="578"/>
    </location>
</feature>
<evidence type="ECO:0000259" key="7">
    <source>
        <dbReference type="PROSITE" id="PS50109"/>
    </source>
</evidence>
<dbReference type="InterPro" id="IPR029016">
    <property type="entry name" value="GAF-like_dom_sf"/>
</dbReference>
<dbReference type="SMART" id="SM00387">
    <property type="entry name" value="HATPase_c"/>
    <property type="match status" value="1"/>
</dbReference>
<comment type="caution">
    <text evidence="8">The sequence shown here is derived from an EMBL/GenBank/DDBJ whole genome shotgun (WGS) entry which is preliminary data.</text>
</comment>
<dbReference type="PANTHER" id="PTHR42878:SF15">
    <property type="entry name" value="BACTERIOPHYTOCHROME"/>
    <property type="match status" value="1"/>
</dbReference>
<dbReference type="Pfam" id="PF02518">
    <property type="entry name" value="HATPase_c"/>
    <property type="match status" value="1"/>
</dbReference>
<dbReference type="InterPro" id="IPR003594">
    <property type="entry name" value="HATPase_dom"/>
</dbReference>
<keyword evidence="8" id="KW-0067">ATP-binding</keyword>
<proteinExistence type="predicted"/>
<evidence type="ECO:0000256" key="4">
    <source>
        <dbReference type="ARBA" id="ARBA00022679"/>
    </source>
</evidence>
<organism evidence="8 9">
    <name type="scientific">Deinococcus oregonensis</name>
    <dbReference type="NCBI Taxonomy" id="1805970"/>
    <lineage>
        <taxon>Bacteria</taxon>
        <taxon>Thermotogati</taxon>
        <taxon>Deinococcota</taxon>
        <taxon>Deinococci</taxon>
        <taxon>Deinococcales</taxon>
        <taxon>Deinococcaceae</taxon>
        <taxon>Deinococcus</taxon>
    </lineage>
</organism>
<keyword evidence="4" id="KW-0808">Transferase</keyword>
<dbReference type="PROSITE" id="PS50109">
    <property type="entry name" value="HIS_KIN"/>
    <property type="match status" value="1"/>
</dbReference>
<dbReference type="InterPro" id="IPR036097">
    <property type="entry name" value="HisK_dim/P_sf"/>
</dbReference>
<dbReference type="PRINTS" id="PR00344">
    <property type="entry name" value="BCTRLSENSOR"/>
</dbReference>
<feature type="domain" description="Histidine kinase" evidence="7">
    <location>
        <begin position="360"/>
        <end position="574"/>
    </location>
</feature>
<dbReference type="Gene3D" id="3.30.450.40">
    <property type="match status" value="1"/>
</dbReference>
<dbReference type="InterPro" id="IPR003661">
    <property type="entry name" value="HisK_dim/P_dom"/>
</dbReference>
<feature type="compositionally biased region" description="Polar residues" evidence="6">
    <location>
        <begin position="559"/>
        <end position="570"/>
    </location>
</feature>
<dbReference type="SMART" id="SM00388">
    <property type="entry name" value="HisKA"/>
    <property type="match status" value="1"/>
</dbReference>
<dbReference type="InterPro" id="IPR013656">
    <property type="entry name" value="PAS_4"/>
</dbReference>
<name>A0ABV6B6L1_9DEIO</name>
<dbReference type="PANTHER" id="PTHR42878">
    <property type="entry name" value="TWO-COMPONENT HISTIDINE KINASE"/>
    <property type="match status" value="1"/>
</dbReference>
<dbReference type="InterPro" id="IPR036890">
    <property type="entry name" value="HATPase_C_sf"/>
</dbReference>
<keyword evidence="5" id="KW-0418">Kinase</keyword>
<dbReference type="Gene3D" id="3.30.565.10">
    <property type="entry name" value="Histidine kinase-like ATPase, C-terminal domain"/>
    <property type="match status" value="1"/>
</dbReference>
<reference evidence="8 9" key="1">
    <citation type="submission" date="2024-09" db="EMBL/GenBank/DDBJ databases">
        <authorList>
            <person name="Sun Q."/>
            <person name="Mori K."/>
        </authorList>
    </citation>
    <scope>NUCLEOTIDE SEQUENCE [LARGE SCALE GENOMIC DNA]</scope>
    <source>
        <strain evidence="8 9">JCM 13503</strain>
    </source>
</reference>
<dbReference type="InterPro" id="IPR005467">
    <property type="entry name" value="His_kinase_dom"/>
</dbReference>
<dbReference type="SUPFAM" id="SSF47384">
    <property type="entry name" value="Homodimeric domain of signal transducing histidine kinase"/>
    <property type="match status" value="1"/>
</dbReference>
<evidence type="ECO:0000256" key="1">
    <source>
        <dbReference type="ARBA" id="ARBA00000085"/>
    </source>
</evidence>
<dbReference type="Pfam" id="PF08448">
    <property type="entry name" value="PAS_4"/>
    <property type="match status" value="1"/>
</dbReference>
<dbReference type="GO" id="GO:0005524">
    <property type="term" value="F:ATP binding"/>
    <property type="evidence" value="ECO:0007669"/>
    <property type="project" value="UniProtKB-KW"/>
</dbReference>
<dbReference type="CDD" id="cd00082">
    <property type="entry name" value="HisKA"/>
    <property type="match status" value="1"/>
</dbReference>
<dbReference type="EMBL" id="JBHLYR010000091">
    <property type="protein sequence ID" value="MFB9995412.1"/>
    <property type="molecule type" value="Genomic_DNA"/>
</dbReference>
<dbReference type="EC" id="2.7.13.3" evidence="2"/>
<dbReference type="SUPFAM" id="SSF55785">
    <property type="entry name" value="PYP-like sensor domain (PAS domain)"/>
    <property type="match status" value="1"/>
</dbReference>
<dbReference type="SUPFAM" id="SSF55874">
    <property type="entry name" value="ATPase domain of HSP90 chaperone/DNA topoisomerase II/histidine kinase"/>
    <property type="match status" value="1"/>
</dbReference>
<gene>
    <name evidence="8" type="ORF">ACFFLM_26070</name>
</gene>
<evidence type="ECO:0000256" key="2">
    <source>
        <dbReference type="ARBA" id="ARBA00012438"/>
    </source>
</evidence>
<dbReference type="InterPro" id="IPR004358">
    <property type="entry name" value="Sig_transdc_His_kin-like_C"/>
</dbReference>
<keyword evidence="9" id="KW-1185">Reference proteome</keyword>